<evidence type="ECO:0000313" key="1">
    <source>
        <dbReference type="EMBL" id="OGH87081.1"/>
    </source>
</evidence>
<gene>
    <name evidence="1" type="ORF">A2206_01370</name>
</gene>
<name>A0A1F6NT39_9BACT</name>
<dbReference type="EMBL" id="MFQP01000061">
    <property type="protein sequence ID" value="OGH87081.1"/>
    <property type="molecule type" value="Genomic_DNA"/>
</dbReference>
<comment type="caution">
    <text evidence="1">The sequence shown here is derived from an EMBL/GenBank/DDBJ whole genome shotgun (WGS) entry which is preliminary data.</text>
</comment>
<dbReference type="AlphaFoldDB" id="A0A1F6NT39"/>
<sequence length="63" mass="7391">MNKIQNFLDRTDDFSDGVFWAMAEEEGIDYEDLHEHGRLTKTIICSCEQCKKDGNKQLRKLPE</sequence>
<organism evidence="1 2">
    <name type="scientific">Candidatus Magasanikbacteria bacterium RIFOXYA1_FULL_40_8</name>
    <dbReference type="NCBI Taxonomy" id="1798694"/>
    <lineage>
        <taxon>Bacteria</taxon>
        <taxon>Candidatus Magasanikiibacteriota</taxon>
    </lineage>
</organism>
<accession>A0A1F6NT39</accession>
<proteinExistence type="predicted"/>
<dbReference type="Proteomes" id="UP000177151">
    <property type="component" value="Unassembled WGS sequence"/>
</dbReference>
<protein>
    <submittedName>
        <fullName evidence="1">Uncharacterized protein</fullName>
    </submittedName>
</protein>
<reference evidence="1 2" key="1">
    <citation type="journal article" date="2016" name="Nat. Commun.">
        <title>Thousands of microbial genomes shed light on interconnected biogeochemical processes in an aquifer system.</title>
        <authorList>
            <person name="Anantharaman K."/>
            <person name="Brown C.T."/>
            <person name="Hug L.A."/>
            <person name="Sharon I."/>
            <person name="Castelle C.J."/>
            <person name="Probst A.J."/>
            <person name="Thomas B.C."/>
            <person name="Singh A."/>
            <person name="Wilkins M.J."/>
            <person name="Karaoz U."/>
            <person name="Brodie E.L."/>
            <person name="Williams K.H."/>
            <person name="Hubbard S.S."/>
            <person name="Banfield J.F."/>
        </authorList>
    </citation>
    <scope>NUCLEOTIDE SEQUENCE [LARGE SCALE GENOMIC DNA]</scope>
</reference>
<evidence type="ECO:0000313" key="2">
    <source>
        <dbReference type="Proteomes" id="UP000177151"/>
    </source>
</evidence>